<gene>
    <name evidence="7" type="ORF">KP509_21G023800</name>
</gene>
<dbReference type="SUPFAM" id="SSF47616">
    <property type="entry name" value="GST C-terminal domain-like"/>
    <property type="match status" value="1"/>
</dbReference>
<proteinExistence type="inferred from homology"/>
<dbReference type="Pfam" id="PF13410">
    <property type="entry name" value="GST_C_2"/>
    <property type="match status" value="1"/>
</dbReference>
<feature type="domain" description="GST C-terminal" evidence="6">
    <location>
        <begin position="90"/>
        <end position="225"/>
    </location>
</feature>
<evidence type="ECO:0000313" key="7">
    <source>
        <dbReference type="EMBL" id="KAH7314850.1"/>
    </source>
</evidence>
<comment type="caution">
    <text evidence="7">The sequence shown here is derived from an EMBL/GenBank/DDBJ whole genome shotgun (WGS) entry which is preliminary data.</text>
</comment>
<feature type="region of interest" description="Disordered" evidence="4">
    <location>
        <begin position="229"/>
        <end position="248"/>
    </location>
</feature>
<dbReference type="GO" id="GO:0009407">
    <property type="term" value="P:toxin catabolic process"/>
    <property type="evidence" value="ECO:0007669"/>
    <property type="project" value="UniProtKB-ARBA"/>
</dbReference>
<dbReference type="SUPFAM" id="SSF52833">
    <property type="entry name" value="Thioredoxin-like"/>
    <property type="match status" value="1"/>
</dbReference>
<dbReference type="OrthoDB" id="422574at2759"/>
<dbReference type="PROSITE" id="PS50404">
    <property type="entry name" value="GST_NTER"/>
    <property type="match status" value="1"/>
</dbReference>
<reference evidence="7" key="1">
    <citation type="submission" date="2021-08" db="EMBL/GenBank/DDBJ databases">
        <title>WGS assembly of Ceratopteris richardii.</title>
        <authorList>
            <person name="Marchant D.B."/>
            <person name="Chen G."/>
            <person name="Jenkins J."/>
            <person name="Shu S."/>
            <person name="Leebens-Mack J."/>
            <person name="Grimwood J."/>
            <person name="Schmutz J."/>
            <person name="Soltis P."/>
            <person name="Soltis D."/>
            <person name="Chen Z.-H."/>
        </authorList>
    </citation>
    <scope>NUCLEOTIDE SEQUENCE</scope>
    <source>
        <strain evidence="7">Whitten #5841</strain>
        <tissue evidence="7">Leaf</tissue>
    </source>
</reference>
<dbReference type="Gene3D" id="3.40.30.10">
    <property type="entry name" value="Glutaredoxin"/>
    <property type="match status" value="1"/>
</dbReference>
<dbReference type="InterPro" id="IPR040079">
    <property type="entry name" value="Glutathione_S-Trfase"/>
</dbReference>
<comment type="similarity">
    <text evidence="1">Belongs to the GST superfamily. Theta family.</text>
</comment>
<evidence type="ECO:0000313" key="8">
    <source>
        <dbReference type="Proteomes" id="UP000825935"/>
    </source>
</evidence>
<dbReference type="Gene3D" id="1.20.1050.10">
    <property type="match status" value="1"/>
</dbReference>
<dbReference type="PROSITE" id="PS50405">
    <property type="entry name" value="GST_CTER"/>
    <property type="match status" value="1"/>
</dbReference>
<dbReference type="GO" id="GO:0016740">
    <property type="term" value="F:transferase activity"/>
    <property type="evidence" value="ECO:0007669"/>
    <property type="project" value="UniProtKB-KW"/>
</dbReference>
<dbReference type="PANTHER" id="PTHR44750:SF1">
    <property type="entry name" value="GLUTATHIONE S-TRANSFERASE T1-RELATED"/>
    <property type="match status" value="1"/>
</dbReference>
<dbReference type="InterPro" id="IPR043377">
    <property type="entry name" value="GSTT1/2/3"/>
</dbReference>
<keyword evidence="8" id="KW-1185">Reference proteome</keyword>
<feature type="domain" description="GST N-terminal" evidence="5">
    <location>
        <begin position="2"/>
        <end position="83"/>
    </location>
</feature>
<name>A0A8T2SA27_CERRI</name>
<protein>
    <submittedName>
        <fullName evidence="7">Uncharacterized protein</fullName>
    </submittedName>
</protein>
<dbReference type="InterPro" id="IPR004045">
    <property type="entry name" value="Glutathione_S-Trfase_N"/>
</dbReference>
<evidence type="ECO:0000259" key="5">
    <source>
        <dbReference type="PROSITE" id="PS50404"/>
    </source>
</evidence>
<organism evidence="7 8">
    <name type="scientific">Ceratopteris richardii</name>
    <name type="common">Triangle waterfern</name>
    <dbReference type="NCBI Taxonomy" id="49495"/>
    <lineage>
        <taxon>Eukaryota</taxon>
        <taxon>Viridiplantae</taxon>
        <taxon>Streptophyta</taxon>
        <taxon>Embryophyta</taxon>
        <taxon>Tracheophyta</taxon>
        <taxon>Polypodiopsida</taxon>
        <taxon>Polypodiidae</taxon>
        <taxon>Polypodiales</taxon>
        <taxon>Pteridineae</taxon>
        <taxon>Pteridaceae</taxon>
        <taxon>Parkerioideae</taxon>
        <taxon>Ceratopteris</taxon>
    </lineage>
</organism>
<dbReference type="SFLD" id="SFLDG01153">
    <property type="entry name" value="Main.4:_Theta-like"/>
    <property type="match status" value="1"/>
</dbReference>
<dbReference type="Pfam" id="PF13417">
    <property type="entry name" value="GST_N_3"/>
    <property type="match status" value="1"/>
</dbReference>
<evidence type="ECO:0000259" key="6">
    <source>
        <dbReference type="PROSITE" id="PS50405"/>
    </source>
</evidence>
<dbReference type="SFLD" id="SFLDS00019">
    <property type="entry name" value="Glutathione_Transferase_(cytos"/>
    <property type="match status" value="1"/>
</dbReference>
<accession>A0A8T2SA27</accession>
<dbReference type="Proteomes" id="UP000825935">
    <property type="component" value="Chromosome 21"/>
</dbReference>
<dbReference type="PANTHER" id="PTHR44750">
    <property type="entry name" value="GLUTATHIONE S-TRANSFERASE T1-RELATED"/>
    <property type="match status" value="1"/>
</dbReference>
<dbReference type="FunFam" id="1.20.1050.10:FF:000039">
    <property type="entry name" value="Glutathione S-transferase theta-1"/>
    <property type="match status" value="1"/>
</dbReference>
<dbReference type="InterPro" id="IPR010987">
    <property type="entry name" value="Glutathione-S-Trfase_C-like"/>
</dbReference>
<dbReference type="OMA" id="YFRTIWL"/>
<dbReference type="SFLD" id="SFLDG00358">
    <property type="entry name" value="Main_(cytGST)"/>
    <property type="match status" value="1"/>
</dbReference>
<dbReference type="CDD" id="cd03050">
    <property type="entry name" value="GST_N_Theta"/>
    <property type="match status" value="1"/>
</dbReference>
<evidence type="ECO:0000256" key="2">
    <source>
        <dbReference type="ARBA" id="ARBA00022575"/>
    </source>
</evidence>
<keyword evidence="3" id="KW-0808">Transferase</keyword>
<evidence type="ECO:0000256" key="1">
    <source>
        <dbReference type="ARBA" id="ARBA00009899"/>
    </source>
</evidence>
<dbReference type="EMBL" id="CM035426">
    <property type="protein sequence ID" value="KAH7314850.1"/>
    <property type="molecule type" value="Genomic_DNA"/>
</dbReference>
<keyword evidence="2" id="KW-0216">Detoxification</keyword>
<dbReference type="InterPro" id="IPR036282">
    <property type="entry name" value="Glutathione-S-Trfase_C_sf"/>
</dbReference>
<dbReference type="InterPro" id="IPR036249">
    <property type="entry name" value="Thioredoxin-like_sf"/>
</dbReference>
<evidence type="ECO:0000256" key="3">
    <source>
        <dbReference type="ARBA" id="ARBA00022679"/>
    </source>
</evidence>
<dbReference type="InterPro" id="IPR040075">
    <property type="entry name" value="GST_N_Theta"/>
</dbReference>
<dbReference type="AlphaFoldDB" id="A0A8T2SA27"/>
<evidence type="ECO:0000256" key="4">
    <source>
        <dbReference type="SAM" id="MobiDB-lite"/>
    </source>
</evidence>
<feature type="compositionally biased region" description="Polar residues" evidence="4">
    <location>
        <begin position="239"/>
        <end position="248"/>
    </location>
</feature>
<sequence>MGKLRLFVDRLSQPSRAVVIFCLANGIDMEENEVDLGKGDHRKPEYKAINPMGLVPAIDDDGFYLFESHAILRYLSSAYPGIADHWYPADVKKRAQIECILDWHHTNLRRGSAGLIVNRVIGPALGRPLDEKAAAECEALLKASVKKIDALWLNESGPFLTGSPEPSIADLSLACELMQVEFLGEEFKSELVNPHPKVKHWLAAVEKALAPHFEDVHQKLKARAVMFQKRKEHGDSHPSSKVAAQSDL</sequence>